<reference evidence="2" key="1">
    <citation type="submission" date="2020-10" db="EMBL/GenBank/DDBJ databases">
        <authorList>
            <person name="Gilroy R."/>
        </authorList>
    </citation>
    <scope>NUCLEOTIDE SEQUENCE</scope>
    <source>
        <strain evidence="2">ChiBcec2-4451</strain>
    </source>
</reference>
<comment type="caution">
    <text evidence="2">The sequence shown here is derived from an EMBL/GenBank/DDBJ whole genome shotgun (WGS) entry which is preliminary data.</text>
</comment>
<proteinExistence type="predicted"/>
<dbReference type="InterPro" id="IPR024207">
    <property type="entry name" value="CotJB_dom"/>
</dbReference>
<accession>A0A9D1NVP4</accession>
<dbReference type="Proteomes" id="UP000886723">
    <property type="component" value="Unassembled WGS sequence"/>
</dbReference>
<keyword evidence="2" id="KW-0946">Virion</keyword>
<feature type="domain" description="Protein CotJB" evidence="1">
    <location>
        <begin position="5"/>
        <end position="81"/>
    </location>
</feature>
<dbReference type="EMBL" id="DVON01000241">
    <property type="protein sequence ID" value="HIV13725.1"/>
    <property type="molecule type" value="Genomic_DNA"/>
</dbReference>
<dbReference type="Pfam" id="PF12652">
    <property type="entry name" value="CotJB"/>
    <property type="match status" value="1"/>
</dbReference>
<evidence type="ECO:0000259" key="1">
    <source>
        <dbReference type="Pfam" id="PF12652"/>
    </source>
</evidence>
<evidence type="ECO:0000313" key="3">
    <source>
        <dbReference type="Proteomes" id="UP000886723"/>
    </source>
</evidence>
<organism evidence="2 3">
    <name type="scientific">Candidatus Pullilachnospira stercoravium</name>
    <dbReference type="NCBI Taxonomy" id="2840913"/>
    <lineage>
        <taxon>Bacteria</taxon>
        <taxon>Bacillati</taxon>
        <taxon>Bacillota</taxon>
        <taxon>Clostridia</taxon>
        <taxon>Lachnospirales</taxon>
        <taxon>Lachnospiraceae</taxon>
        <taxon>Lachnospiraceae incertae sedis</taxon>
        <taxon>Candidatus Pullilachnospira</taxon>
    </lineage>
</organism>
<reference evidence="2" key="2">
    <citation type="journal article" date="2021" name="PeerJ">
        <title>Extensive microbial diversity within the chicken gut microbiome revealed by metagenomics and culture.</title>
        <authorList>
            <person name="Gilroy R."/>
            <person name="Ravi A."/>
            <person name="Getino M."/>
            <person name="Pursley I."/>
            <person name="Horton D.L."/>
            <person name="Alikhan N.F."/>
            <person name="Baker D."/>
            <person name="Gharbi K."/>
            <person name="Hall N."/>
            <person name="Watson M."/>
            <person name="Adriaenssens E.M."/>
            <person name="Foster-Nyarko E."/>
            <person name="Jarju S."/>
            <person name="Secka A."/>
            <person name="Antonio M."/>
            <person name="Oren A."/>
            <person name="Chaudhuri R.R."/>
            <person name="La Ragione R."/>
            <person name="Hildebrand F."/>
            <person name="Pallen M.J."/>
        </authorList>
    </citation>
    <scope>NUCLEOTIDE SEQUENCE</scope>
    <source>
        <strain evidence="2">ChiBcec2-4451</strain>
    </source>
</reference>
<sequence length="88" mass="10262">MTKCQLMDTINQSSFAVDEMILYLDTHPDDADAMAYFQKQACVRRAAMKEYAARFGPLTVDSVDDTCSDTWEWMKQPWPWEITRKGRC</sequence>
<protein>
    <submittedName>
        <fullName evidence="2">Spore coat protein CotJB</fullName>
    </submittedName>
</protein>
<name>A0A9D1NVP4_9FIRM</name>
<keyword evidence="2" id="KW-0167">Capsid protein</keyword>
<dbReference type="AlphaFoldDB" id="A0A9D1NVP4"/>
<evidence type="ECO:0000313" key="2">
    <source>
        <dbReference type="EMBL" id="HIV13725.1"/>
    </source>
</evidence>
<gene>
    <name evidence="2" type="ORF">IAA63_11385</name>
</gene>